<dbReference type="EMBL" id="BPQB01000095">
    <property type="protein sequence ID" value="GJE98818.1"/>
    <property type="molecule type" value="Genomic_DNA"/>
</dbReference>
<sequence>MTFAYEFSTELSTTLTRMDRDRRSLRKRLAQVTDAWKPSPSCFARPSLRYPLSELHLWAGEERST</sequence>
<name>A0A9P3LKP4_9APHY</name>
<evidence type="ECO:0000313" key="1">
    <source>
        <dbReference type="EMBL" id="GJE98818.1"/>
    </source>
</evidence>
<accession>A0A9P3LKP4</accession>
<organism evidence="1 2">
    <name type="scientific">Phanerochaete sordida</name>
    <dbReference type="NCBI Taxonomy" id="48140"/>
    <lineage>
        <taxon>Eukaryota</taxon>
        <taxon>Fungi</taxon>
        <taxon>Dikarya</taxon>
        <taxon>Basidiomycota</taxon>
        <taxon>Agaricomycotina</taxon>
        <taxon>Agaricomycetes</taxon>
        <taxon>Polyporales</taxon>
        <taxon>Phanerochaetaceae</taxon>
        <taxon>Phanerochaete</taxon>
    </lineage>
</organism>
<dbReference type="Proteomes" id="UP000703269">
    <property type="component" value="Unassembled WGS sequence"/>
</dbReference>
<protein>
    <submittedName>
        <fullName evidence="1">Uncharacterized protein</fullName>
    </submittedName>
</protein>
<reference evidence="1 2" key="1">
    <citation type="submission" date="2021-08" db="EMBL/GenBank/DDBJ databases">
        <title>Draft Genome Sequence of Phanerochaete sordida strain YK-624.</title>
        <authorList>
            <person name="Mori T."/>
            <person name="Dohra H."/>
            <person name="Suzuki T."/>
            <person name="Kawagishi H."/>
            <person name="Hirai H."/>
        </authorList>
    </citation>
    <scope>NUCLEOTIDE SEQUENCE [LARGE SCALE GENOMIC DNA]</scope>
    <source>
        <strain evidence="1 2">YK-624</strain>
    </source>
</reference>
<gene>
    <name evidence="1" type="ORF">PsYK624_150550</name>
</gene>
<evidence type="ECO:0000313" key="2">
    <source>
        <dbReference type="Proteomes" id="UP000703269"/>
    </source>
</evidence>
<comment type="caution">
    <text evidence="1">The sequence shown here is derived from an EMBL/GenBank/DDBJ whole genome shotgun (WGS) entry which is preliminary data.</text>
</comment>
<proteinExistence type="predicted"/>
<dbReference type="AlphaFoldDB" id="A0A9P3LKP4"/>
<keyword evidence="2" id="KW-1185">Reference proteome</keyword>